<keyword evidence="6" id="KW-0472">Membrane</keyword>
<dbReference type="InterPro" id="IPR051310">
    <property type="entry name" value="MCP_chemotaxis"/>
</dbReference>
<keyword evidence="1" id="KW-0145">Chemotaxis</keyword>
<dbReference type="CDD" id="cd06225">
    <property type="entry name" value="HAMP"/>
    <property type="match status" value="2"/>
</dbReference>
<dbReference type="Pfam" id="PF12729">
    <property type="entry name" value="4HB_MCP_1"/>
    <property type="match status" value="1"/>
</dbReference>
<sequence length="595" mass="63613">MLAAFRDASLTKKLMFGFVLIASLAAAVGYQGLRGMATMAELLTDLHDRHAVSLAHLRGANTQLVQEARMVRNIVIESATGNMGAIPKWTSGYSKYSAAFDKEFDSYQDHAYSDGKSRAADIKTQVEDLRRVEAQVIELAQQGKAKEASQRLDEARTLAGNVDEHVENLSNEAFAKMDRAAADAIGVYEKSRSFVLGIVVAAFLVALTLGIMLTRAITKPIESAVAAASQIAKGELPEVEQATSQDETGRMISAMKAMVDSLQDTATSAERIASGDLTVEVKAWSDKDVLGSSFRKMVDKLSRIIGEIRESAAATSGAAVQVSATSQTLSQGTSEQAVAVEETTARLEQIRASIKQNADNSRQMEQMALKGVQDAEESGKAVADTVHAMKVIADKISIIEDISYQTNLLALNAAIEAARAGEHGKGFAVVAMEVRKLAERSQTSAKEISSLALTSVRAAERSGQLLTELVPAIRRTADLVQSVANASNEQSDGVGQVSQAMIQVDQITQQNASSSEELASTAEELATQAEMLTELVAFFTVVGLEDVRLPKSPRAHDAKWSAPRGGPAARLQKRSVKGNGSVRSASSSDDDFTRF</sequence>
<keyword evidence="4" id="KW-0175">Coiled coil</keyword>
<evidence type="ECO:0000256" key="3">
    <source>
        <dbReference type="PROSITE-ProRule" id="PRU00284"/>
    </source>
</evidence>
<gene>
    <name evidence="9" type="ORF">KEG57_51065</name>
</gene>
<dbReference type="SMART" id="SM00283">
    <property type="entry name" value="MA"/>
    <property type="match status" value="1"/>
</dbReference>
<evidence type="ECO:0000256" key="1">
    <source>
        <dbReference type="ARBA" id="ARBA00022500"/>
    </source>
</evidence>
<dbReference type="GO" id="GO:0005886">
    <property type="term" value="C:plasma membrane"/>
    <property type="evidence" value="ECO:0007669"/>
    <property type="project" value="TreeGrafter"/>
</dbReference>
<feature type="domain" description="HAMP" evidence="8">
    <location>
        <begin position="215"/>
        <end position="267"/>
    </location>
</feature>
<evidence type="ECO:0000256" key="2">
    <source>
        <dbReference type="ARBA" id="ARBA00029447"/>
    </source>
</evidence>
<dbReference type="Pfam" id="PF00672">
    <property type="entry name" value="HAMP"/>
    <property type="match status" value="1"/>
</dbReference>
<dbReference type="PROSITE" id="PS50111">
    <property type="entry name" value="CHEMOTAXIS_TRANSDUC_2"/>
    <property type="match status" value="1"/>
</dbReference>
<dbReference type="PRINTS" id="PR00260">
    <property type="entry name" value="CHEMTRNSDUCR"/>
</dbReference>
<dbReference type="InterPro" id="IPR003660">
    <property type="entry name" value="HAMP_dom"/>
</dbReference>
<dbReference type="PANTHER" id="PTHR43531:SF11">
    <property type="entry name" value="METHYL-ACCEPTING CHEMOTAXIS PROTEIN 3"/>
    <property type="match status" value="1"/>
</dbReference>
<feature type="transmembrane region" description="Helical" evidence="6">
    <location>
        <begin position="14"/>
        <end position="33"/>
    </location>
</feature>
<dbReference type="Gene3D" id="1.10.287.950">
    <property type="entry name" value="Methyl-accepting chemotaxis protein"/>
    <property type="match status" value="1"/>
</dbReference>
<feature type="coiled-coil region" evidence="4">
    <location>
        <begin position="122"/>
        <end position="172"/>
    </location>
</feature>
<feature type="domain" description="Methyl-accepting transducer" evidence="7">
    <location>
        <begin position="311"/>
        <end position="526"/>
    </location>
</feature>
<accession>A0A9X4AYL8</accession>
<dbReference type="SUPFAM" id="SSF58104">
    <property type="entry name" value="Methyl-accepting chemotaxis protein (MCP) signaling domain"/>
    <property type="match status" value="1"/>
</dbReference>
<dbReference type="Proteomes" id="UP001151081">
    <property type="component" value="Unassembled WGS sequence"/>
</dbReference>
<keyword evidence="3" id="KW-0807">Transducer</keyword>
<comment type="similarity">
    <text evidence="2">Belongs to the methyl-accepting chemotaxis (MCP) protein family.</text>
</comment>
<dbReference type="PANTHER" id="PTHR43531">
    <property type="entry name" value="PROTEIN ICFG"/>
    <property type="match status" value="1"/>
</dbReference>
<dbReference type="GO" id="GO:0006935">
    <property type="term" value="P:chemotaxis"/>
    <property type="evidence" value="ECO:0007669"/>
    <property type="project" value="UniProtKB-KW"/>
</dbReference>
<feature type="domain" description="HAMP" evidence="8">
    <location>
        <begin position="269"/>
        <end position="306"/>
    </location>
</feature>
<name>A0A9X4AYL8_9BACT</name>
<evidence type="ECO:0000313" key="10">
    <source>
        <dbReference type="Proteomes" id="UP001151081"/>
    </source>
</evidence>
<reference evidence="9 10" key="1">
    <citation type="submission" date="2021-04" db="EMBL/GenBank/DDBJ databases">
        <title>Genome analysis of Polyangium sp.</title>
        <authorList>
            <person name="Li Y."/>
            <person name="Wang J."/>
        </authorList>
    </citation>
    <scope>NUCLEOTIDE SEQUENCE [LARGE SCALE GENOMIC DNA]</scope>
    <source>
        <strain evidence="9 10">SDU14</strain>
    </source>
</reference>
<protein>
    <submittedName>
        <fullName evidence="9">MCP four helix bundle domain-containing protein</fullName>
    </submittedName>
</protein>
<evidence type="ECO:0000256" key="6">
    <source>
        <dbReference type="SAM" id="Phobius"/>
    </source>
</evidence>
<evidence type="ECO:0000256" key="4">
    <source>
        <dbReference type="SAM" id="Coils"/>
    </source>
</evidence>
<dbReference type="RefSeq" id="WP_272427970.1">
    <property type="nucleotide sequence ID" value="NZ_JAGTJJ010000087.1"/>
</dbReference>
<dbReference type="Gene3D" id="6.10.340.10">
    <property type="match status" value="1"/>
</dbReference>
<proteinExistence type="inferred from homology"/>
<dbReference type="GO" id="GO:0007165">
    <property type="term" value="P:signal transduction"/>
    <property type="evidence" value="ECO:0007669"/>
    <property type="project" value="UniProtKB-KW"/>
</dbReference>
<keyword evidence="6" id="KW-1133">Transmembrane helix</keyword>
<evidence type="ECO:0000256" key="5">
    <source>
        <dbReference type="SAM" id="MobiDB-lite"/>
    </source>
</evidence>
<dbReference type="GO" id="GO:0004888">
    <property type="term" value="F:transmembrane signaling receptor activity"/>
    <property type="evidence" value="ECO:0007669"/>
    <property type="project" value="InterPro"/>
</dbReference>
<dbReference type="InterPro" id="IPR004089">
    <property type="entry name" value="MCPsignal_dom"/>
</dbReference>
<dbReference type="PROSITE" id="PS50885">
    <property type="entry name" value="HAMP"/>
    <property type="match status" value="2"/>
</dbReference>
<evidence type="ECO:0000259" key="7">
    <source>
        <dbReference type="PROSITE" id="PS50111"/>
    </source>
</evidence>
<dbReference type="Pfam" id="PF00015">
    <property type="entry name" value="MCPsignal"/>
    <property type="match status" value="1"/>
</dbReference>
<feature type="region of interest" description="Disordered" evidence="5">
    <location>
        <begin position="552"/>
        <end position="595"/>
    </location>
</feature>
<evidence type="ECO:0000313" key="9">
    <source>
        <dbReference type="EMBL" id="MDC3988911.1"/>
    </source>
</evidence>
<evidence type="ECO:0000259" key="8">
    <source>
        <dbReference type="PROSITE" id="PS50885"/>
    </source>
</evidence>
<keyword evidence="6" id="KW-0812">Transmembrane</keyword>
<organism evidence="9 10">
    <name type="scientific">Polyangium jinanense</name>
    <dbReference type="NCBI Taxonomy" id="2829994"/>
    <lineage>
        <taxon>Bacteria</taxon>
        <taxon>Pseudomonadati</taxon>
        <taxon>Myxococcota</taxon>
        <taxon>Polyangia</taxon>
        <taxon>Polyangiales</taxon>
        <taxon>Polyangiaceae</taxon>
        <taxon>Polyangium</taxon>
    </lineage>
</organism>
<dbReference type="InterPro" id="IPR004090">
    <property type="entry name" value="Chemotax_Me-accpt_rcpt"/>
</dbReference>
<dbReference type="AlphaFoldDB" id="A0A9X4AYL8"/>
<keyword evidence="10" id="KW-1185">Reference proteome</keyword>
<dbReference type="EMBL" id="JAGTJJ010000087">
    <property type="protein sequence ID" value="MDC3988911.1"/>
    <property type="molecule type" value="Genomic_DNA"/>
</dbReference>
<feature type="transmembrane region" description="Helical" evidence="6">
    <location>
        <begin position="194"/>
        <end position="213"/>
    </location>
</feature>
<comment type="caution">
    <text evidence="9">The sequence shown here is derived from an EMBL/GenBank/DDBJ whole genome shotgun (WGS) entry which is preliminary data.</text>
</comment>
<dbReference type="InterPro" id="IPR024478">
    <property type="entry name" value="HlyB_4HB_MCP"/>
</dbReference>
<dbReference type="SMART" id="SM00304">
    <property type="entry name" value="HAMP"/>
    <property type="match status" value="1"/>
</dbReference>